<reference evidence="1 2" key="1">
    <citation type="submission" date="2019-03" db="EMBL/GenBank/DDBJ databases">
        <authorList>
            <consortium name="Pathogen Informatics"/>
        </authorList>
    </citation>
    <scope>NUCLEOTIDE SEQUENCE [LARGE SCALE GENOMIC DNA]</scope>
    <source>
        <strain evidence="1 2">NCTC12993</strain>
    </source>
</reference>
<gene>
    <name evidence="1" type="ORF">NCTC12993_05314</name>
</gene>
<accession>A0A2X3GET7</accession>
<evidence type="ECO:0000313" key="2">
    <source>
        <dbReference type="Proteomes" id="UP000401081"/>
    </source>
</evidence>
<dbReference type="EMBL" id="CAADJD010000023">
    <property type="protein sequence ID" value="VFS75872.1"/>
    <property type="molecule type" value="Genomic_DNA"/>
</dbReference>
<evidence type="ECO:0000313" key="1">
    <source>
        <dbReference type="EMBL" id="VFS75872.1"/>
    </source>
</evidence>
<organism evidence="1 2">
    <name type="scientific">Kluyvera cryocrescens</name>
    <name type="common">Kluyvera citrophila</name>
    <dbReference type="NCBI Taxonomy" id="580"/>
    <lineage>
        <taxon>Bacteria</taxon>
        <taxon>Pseudomonadati</taxon>
        <taxon>Pseudomonadota</taxon>
        <taxon>Gammaproteobacteria</taxon>
        <taxon>Enterobacterales</taxon>
        <taxon>Enterobacteriaceae</taxon>
        <taxon>Kluyvera</taxon>
    </lineage>
</organism>
<keyword evidence="2" id="KW-1185">Reference proteome</keyword>
<dbReference type="AlphaFoldDB" id="A0A2X3GET7"/>
<protein>
    <submittedName>
        <fullName evidence="1">Uncharacterized protein</fullName>
    </submittedName>
</protein>
<dbReference type="Proteomes" id="UP000401081">
    <property type="component" value="Unassembled WGS sequence"/>
</dbReference>
<sequence>MNPMNRLKDVIRVMNATNAQATLQYDEYKAPGIRRA</sequence>
<name>A0A2X3GET7_KLUCR</name>
<proteinExistence type="predicted"/>